<evidence type="ECO:0000313" key="2">
    <source>
        <dbReference type="EMBL" id="KAK8944623.1"/>
    </source>
</evidence>
<name>A0AAP0BMH6_9ASPA</name>
<dbReference type="Proteomes" id="UP001418222">
    <property type="component" value="Unassembled WGS sequence"/>
</dbReference>
<accession>A0AAP0BMH6</accession>
<protein>
    <submittedName>
        <fullName evidence="2">Uncharacterized protein</fullName>
    </submittedName>
</protein>
<dbReference type="EMBL" id="JBBWWQ010000006">
    <property type="protein sequence ID" value="KAK8944623.1"/>
    <property type="molecule type" value="Genomic_DNA"/>
</dbReference>
<organism evidence="2 3">
    <name type="scientific">Platanthera zijinensis</name>
    <dbReference type="NCBI Taxonomy" id="2320716"/>
    <lineage>
        <taxon>Eukaryota</taxon>
        <taxon>Viridiplantae</taxon>
        <taxon>Streptophyta</taxon>
        <taxon>Embryophyta</taxon>
        <taxon>Tracheophyta</taxon>
        <taxon>Spermatophyta</taxon>
        <taxon>Magnoliopsida</taxon>
        <taxon>Liliopsida</taxon>
        <taxon>Asparagales</taxon>
        <taxon>Orchidaceae</taxon>
        <taxon>Orchidoideae</taxon>
        <taxon>Orchideae</taxon>
        <taxon>Orchidinae</taxon>
        <taxon>Platanthera</taxon>
    </lineage>
</organism>
<proteinExistence type="predicted"/>
<feature type="region of interest" description="Disordered" evidence="1">
    <location>
        <begin position="1"/>
        <end position="75"/>
    </location>
</feature>
<sequence length="102" mass="11574">MRSLTRAEWVASSGNTRRQQHKRVHGSLVPIKSPQTEPKSYPCTRHLCPPRPASAAKHSSTLAARNNSTSKSRRNNHCIHNILQLQLRHNNDSTSTSCMRFF</sequence>
<dbReference type="AlphaFoldDB" id="A0AAP0BMH6"/>
<gene>
    <name evidence="2" type="ORF">KSP39_PZI007686</name>
</gene>
<evidence type="ECO:0000313" key="3">
    <source>
        <dbReference type="Proteomes" id="UP001418222"/>
    </source>
</evidence>
<keyword evidence="3" id="KW-1185">Reference proteome</keyword>
<reference evidence="2 3" key="1">
    <citation type="journal article" date="2022" name="Nat. Plants">
        <title>Genomes of leafy and leafless Platanthera orchids illuminate the evolution of mycoheterotrophy.</title>
        <authorList>
            <person name="Li M.H."/>
            <person name="Liu K.W."/>
            <person name="Li Z."/>
            <person name="Lu H.C."/>
            <person name="Ye Q.L."/>
            <person name="Zhang D."/>
            <person name="Wang J.Y."/>
            <person name="Li Y.F."/>
            <person name="Zhong Z.M."/>
            <person name="Liu X."/>
            <person name="Yu X."/>
            <person name="Liu D.K."/>
            <person name="Tu X.D."/>
            <person name="Liu B."/>
            <person name="Hao Y."/>
            <person name="Liao X.Y."/>
            <person name="Jiang Y.T."/>
            <person name="Sun W.H."/>
            <person name="Chen J."/>
            <person name="Chen Y.Q."/>
            <person name="Ai Y."/>
            <person name="Zhai J.W."/>
            <person name="Wu S.S."/>
            <person name="Zhou Z."/>
            <person name="Hsiao Y.Y."/>
            <person name="Wu W.L."/>
            <person name="Chen Y.Y."/>
            <person name="Lin Y.F."/>
            <person name="Hsu J.L."/>
            <person name="Li C.Y."/>
            <person name="Wang Z.W."/>
            <person name="Zhao X."/>
            <person name="Zhong W.Y."/>
            <person name="Ma X.K."/>
            <person name="Ma L."/>
            <person name="Huang J."/>
            <person name="Chen G.Z."/>
            <person name="Huang M.Z."/>
            <person name="Huang L."/>
            <person name="Peng D.H."/>
            <person name="Luo Y.B."/>
            <person name="Zou S.Q."/>
            <person name="Chen S.P."/>
            <person name="Lan S."/>
            <person name="Tsai W.C."/>
            <person name="Van de Peer Y."/>
            <person name="Liu Z.J."/>
        </authorList>
    </citation>
    <scope>NUCLEOTIDE SEQUENCE [LARGE SCALE GENOMIC DNA]</scope>
    <source>
        <strain evidence="2">Lor287</strain>
    </source>
</reference>
<evidence type="ECO:0000256" key="1">
    <source>
        <dbReference type="SAM" id="MobiDB-lite"/>
    </source>
</evidence>
<comment type="caution">
    <text evidence="2">The sequence shown here is derived from an EMBL/GenBank/DDBJ whole genome shotgun (WGS) entry which is preliminary data.</text>
</comment>